<evidence type="ECO:0000313" key="1">
    <source>
        <dbReference type="EMBL" id="JAI05085.1"/>
    </source>
</evidence>
<dbReference type="AlphaFoldDB" id="A0A0E9XR13"/>
<proteinExistence type="predicted"/>
<dbReference type="EMBL" id="GBXM01003493">
    <property type="protein sequence ID" value="JAI05085.1"/>
    <property type="molecule type" value="Transcribed_RNA"/>
</dbReference>
<reference evidence="1" key="2">
    <citation type="journal article" date="2015" name="Fish Shellfish Immunol.">
        <title>Early steps in the European eel (Anguilla anguilla)-Vibrio vulnificus interaction in the gills: Role of the RtxA13 toxin.</title>
        <authorList>
            <person name="Callol A."/>
            <person name="Pajuelo D."/>
            <person name="Ebbesson L."/>
            <person name="Teles M."/>
            <person name="MacKenzie S."/>
            <person name="Amaro C."/>
        </authorList>
    </citation>
    <scope>NUCLEOTIDE SEQUENCE</scope>
</reference>
<reference evidence="1" key="1">
    <citation type="submission" date="2014-11" db="EMBL/GenBank/DDBJ databases">
        <authorList>
            <person name="Amaro Gonzalez C."/>
        </authorList>
    </citation>
    <scope>NUCLEOTIDE SEQUENCE</scope>
</reference>
<accession>A0A0E9XR13</accession>
<organism evidence="1">
    <name type="scientific">Anguilla anguilla</name>
    <name type="common">European freshwater eel</name>
    <name type="synonym">Muraena anguilla</name>
    <dbReference type="NCBI Taxonomy" id="7936"/>
    <lineage>
        <taxon>Eukaryota</taxon>
        <taxon>Metazoa</taxon>
        <taxon>Chordata</taxon>
        <taxon>Craniata</taxon>
        <taxon>Vertebrata</taxon>
        <taxon>Euteleostomi</taxon>
        <taxon>Actinopterygii</taxon>
        <taxon>Neopterygii</taxon>
        <taxon>Teleostei</taxon>
        <taxon>Anguilliformes</taxon>
        <taxon>Anguillidae</taxon>
        <taxon>Anguilla</taxon>
    </lineage>
</organism>
<protein>
    <submittedName>
        <fullName evidence="1">Uncharacterized protein</fullName>
    </submittedName>
</protein>
<name>A0A0E9XR13_ANGAN</name>
<sequence>MTQVLLQIWPTRSSQMITW</sequence>